<dbReference type="GO" id="GO:1904680">
    <property type="term" value="F:peptide transmembrane transporter activity"/>
    <property type="evidence" value="ECO:0007669"/>
    <property type="project" value="TreeGrafter"/>
</dbReference>
<dbReference type="Gene3D" id="3.40.190.10">
    <property type="entry name" value="Periplasmic binding protein-like II"/>
    <property type="match status" value="1"/>
</dbReference>
<dbReference type="Gene3D" id="3.10.105.10">
    <property type="entry name" value="Dipeptide-binding Protein, Domain 3"/>
    <property type="match status" value="1"/>
</dbReference>
<comment type="similarity">
    <text evidence="1">Belongs to the bacterial solute-binding protein 5 family.</text>
</comment>
<protein>
    <submittedName>
        <fullName evidence="5">Peptide/nickel transport system substrate-binding protein</fullName>
    </submittedName>
</protein>
<feature type="domain" description="Solute-binding protein family 5" evidence="4">
    <location>
        <begin position="119"/>
        <end position="497"/>
    </location>
</feature>
<evidence type="ECO:0000256" key="2">
    <source>
        <dbReference type="ARBA" id="ARBA00022448"/>
    </source>
</evidence>
<dbReference type="PROSITE" id="PS51318">
    <property type="entry name" value="TAT"/>
    <property type="match status" value="1"/>
</dbReference>
<dbReference type="AlphaFoldDB" id="A0A7W3P6S7"/>
<dbReference type="Gene3D" id="3.90.76.10">
    <property type="entry name" value="Dipeptide-binding Protein, Domain 1"/>
    <property type="match status" value="1"/>
</dbReference>
<keyword evidence="2" id="KW-0813">Transport</keyword>
<sequence length="621" mass="66893">MTEPTPGPVPTPTPITRRSLLQLVGLSTVGVAGVGAVAAGCSPAAPSNSGGNGGNGGGGGTAQFNGGWPYLQSPQGNYNVAGNPYVGIPNAILGGGIYIDLLCPPTGYYHWKEGTWELFLADSYSLDKASNTYTVKVKSGLKWSDGSALTAKDYVTTFWVQRILNSPLWDYISEVSAPDDTTFTMKMNQPAMVVERYLLRSTIIPTSVYGDYADKAQKITGDFANSSEAKSLNQDLVKFAPKEYVVSGPFQIEYSTINNTQLTLVKNSTGYAANTVKFDKILLYNGETPAVTPLVLSKDLDYGTYGFPVASTKQFEAIGYQTMKPPTYSGPAMLFNFAKLSEFGNAKARQGIACAINRAQNGTASLGPSGIGAKYMCGFSDNLVDNWLSADVKGKLDTYDYDTNKAAQLLTEAGWKKNGSSWQTPSGKTASYQLEYPSDYADWSACAKDIADQLTNFGIKIELRGVVSTQEPIDVAKGNFELAIQGWGNSTQPYPYFSFVQAFLTNNYPITQNQGGKGMDFQLKTNTSGFGEVDIQKLITASGSGLDENAVKANVEKLAQVFNELLPLLPMFERYGNCPALNGKRVKEFPPASDPIALNSLYGDNNVILWMMNGKLEPVSG</sequence>
<evidence type="ECO:0000256" key="1">
    <source>
        <dbReference type="ARBA" id="ARBA00005695"/>
    </source>
</evidence>
<dbReference type="Proteomes" id="UP000523079">
    <property type="component" value="Unassembled WGS sequence"/>
</dbReference>
<keyword evidence="3" id="KW-0732">Signal</keyword>
<gene>
    <name evidence="5" type="ORF">FHX74_002997</name>
</gene>
<dbReference type="PANTHER" id="PTHR30290:SF9">
    <property type="entry name" value="OLIGOPEPTIDE-BINDING PROTEIN APPA"/>
    <property type="match status" value="1"/>
</dbReference>
<dbReference type="Pfam" id="PF00496">
    <property type="entry name" value="SBP_bac_5"/>
    <property type="match status" value="1"/>
</dbReference>
<reference evidence="5 6" key="1">
    <citation type="submission" date="2020-07" db="EMBL/GenBank/DDBJ databases">
        <title>Sequencing the genomes of 1000 actinobacteria strains.</title>
        <authorList>
            <person name="Klenk H.-P."/>
        </authorList>
    </citation>
    <scope>NUCLEOTIDE SEQUENCE [LARGE SCALE GENOMIC DNA]</scope>
    <source>
        <strain evidence="5 6">DSM 100723</strain>
    </source>
</reference>
<organism evidence="5 6">
    <name type="scientific">Microlunatus kandeliicorticis</name>
    <dbReference type="NCBI Taxonomy" id="1759536"/>
    <lineage>
        <taxon>Bacteria</taxon>
        <taxon>Bacillati</taxon>
        <taxon>Actinomycetota</taxon>
        <taxon>Actinomycetes</taxon>
        <taxon>Propionibacteriales</taxon>
        <taxon>Propionibacteriaceae</taxon>
        <taxon>Microlunatus</taxon>
    </lineage>
</organism>
<dbReference type="InterPro" id="IPR006311">
    <property type="entry name" value="TAT_signal"/>
</dbReference>
<dbReference type="GO" id="GO:0015833">
    <property type="term" value="P:peptide transport"/>
    <property type="evidence" value="ECO:0007669"/>
    <property type="project" value="TreeGrafter"/>
</dbReference>
<evidence type="ECO:0000313" key="5">
    <source>
        <dbReference type="EMBL" id="MBA8795361.1"/>
    </source>
</evidence>
<dbReference type="PANTHER" id="PTHR30290">
    <property type="entry name" value="PERIPLASMIC BINDING COMPONENT OF ABC TRANSPORTER"/>
    <property type="match status" value="1"/>
</dbReference>
<dbReference type="EMBL" id="JACGWT010000005">
    <property type="protein sequence ID" value="MBA8795361.1"/>
    <property type="molecule type" value="Genomic_DNA"/>
</dbReference>
<name>A0A7W3P6S7_9ACTN</name>
<accession>A0A7W3P6S7</accession>
<comment type="caution">
    <text evidence="5">The sequence shown here is derived from an EMBL/GenBank/DDBJ whole genome shotgun (WGS) entry which is preliminary data.</text>
</comment>
<proteinExistence type="inferred from homology"/>
<dbReference type="RefSeq" id="WP_328823844.1">
    <property type="nucleotide sequence ID" value="NZ_JACGWT010000005.1"/>
</dbReference>
<dbReference type="InterPro" id="IPR000914">
    <property type="entry name" value="SBP_5_dom"/>
</dbReference>
<dbReference type="SUPFAM" id="SSF53850">
    <property type="entry name" value="Periplasmic binding protein-like II"/>
    <property type="match status" value="1"/>
</dbReference>
<dbReference type="InterPro" id="IPR039424">
    <property type="entry name" value="SBP_5"/>
</dbReference>
<evidence type="ECO:0000313" key="6">
    <source>
        <dbReference type="Proteomes" id="UP000523079"/>
    </source>
</evidence>
<evidence type="ECO:0000259" key="4">
    <source>
        <dbReference type="Pfam" id="PF00496"/>
    </source>
</evidence>
<keyword evidence="6" id="KW-1185">Reference proteome</keyword>
<evidence type="ECO:0000256" key="3">
    <source>
        <dbReference type="ARBA" id="ARBA00022729"/>
    </source>
</evidence>